<evidence type="ECO:0000259" key="10">
    <source>
        <dbReference type="Pfam" id="PF23358"/>
    </source>
</evidence>
<proteinExistence type="inferred from homology"/>
<evidence type="ECO:0000256" key="7">
    <source>
        <dbReference type="ARBA" id="ARBA00023136"/>
    </source>
</evidence>
<keyword evidence="6 8" id="KW-1133">Transmembrane helix</keyword>
<dbReference type="UniPathway" id="UPA00378"/>
<dbReference type="AlphaFoldDB" id="A0A1J9QTX9"/>
<feature type="domain" description="OST48 middle" evidence="10">
    <location>
        <begin position="316"/>
        <end position="456"/>
    </location>
</feature>
<dbReference type="InterPro" id="IPR055459">
    <property type="entry name" value="OST48_MD"/>
</dbReference>
<evidence type="ECO:0000256" key="8">
    <source>
        <dbReference type="RuleBase" id="RU361142"/>
    </source>
</evidence>
<protein>
    <recommendedName>
        <fullName evidence="8">Dolichyl-diphosphooligosaccharide--protein glycosyltransferase subunit WBP1</fullName>
        <shortName evidence="8">Oligosaccharyl transferase subunit WBP1</shortName>
    </recommendedName>
</protein>
<keyword evidence="12" id="KW-1185">Reference proteome</keyword>
<gene>
    <name evidence="11" type="ORF">AJ78_00683</name>
</gene>
<comment type="pathway">
    <text evidence="2 8">Protein modification; protein glycosylation.</text>
</comment>
<reference evidence="11 12" key="1">
    <citation type="submission" date="2015-07" db="EMBL/GenBank/DDBJ databases">
        <title>Emmonsia species relationships and genome sequence.</title>
        <authorList>
            <consortium name="The Broad Institute Genomics Platform"/>
            <person name="Cuomo C.A."/>
            <person name="Munoz J.F."/>
            <person name="Imamovic A."/>
            <person name="Priest M.E."/>
            <person name="Young S."/>
            <person name="Clay O.K."/>
            <person name="McEwen J.G."/>
        </authorList>
    </citation>
    <scope>NUCLEOTIDE SEQUENCE [LARGE SCALE GENOMIC DNA]</scope>
    <source>
        <strain evidence="11 12">UAMH 9510</strain>
    </source>
</reference>
<dbReference type="PANTHER" id="PTHR10830">
    <property type="entry name" value="DOLICHYL-DIPHOSPHOOLIGOSACCHARIDE--PROTEIN GLYCOSYLTRANSFERASE 48 KDA SUBUNIT"/>
    <property type="match status" value="1"/>
</dbReference>
<feature type="domain" description="OST48 N-terminal" evidence="9">
    <location>
        <begin position="26"/>
        <end position="284"/>
    </location>
</feature>
<keyword evidence="7 8" id="KW-0472">Membrane</keyword>
<dbReference type="Proteomes" id="UP000182235">
    <property type="component" value="Unassembled WGS sequence"/>
</dbReference>
<evidence type="ECO:0000256" key="3">
    <source>
        <dbReference type="ARBA" id="ARBA00008743"/>
    </source>
</evidence>
<dbReference type="InterPro" id="IPR055457">
    <property type="entry name" value="OST48_N"/>
</dbReference>
<dbReference type="GO" id="GO:0018279">
    <property type="term" value="P:protein N-linked glycosylation via asparagine"/>
    <property type="evidence" value="ECO:0007669"/>
    <property type="project" value="UniProtKB-UniRule"/>
</dbReference>
<evidence type="ECO:0000313" key="12">
    <source>
        <dbReference type="Proteomes" id="UP000182235"/>
    </source>
</evidence>
<feature type="chain" id="PRO_5009365455" description="Dolichyl-diphosphooligosaccharide--protein glycosyltransferase subunit WBP1" evidence="8">
    <location>
        <begin position="20"/>
        <end position="470"/>
    </location>
</feature>
<dbReference type="GO" id="GO:0008250">
    <property type="term" value="C:oligosaccharyltransferase complex"/>
    <property type="evidence" value="ECO:0007669"/>
    <property type="project" value="TreeGrafter"/>
</dbReference>
<evidence type="ECO:0000313" key="11">
    <source>
        <dbReference type="EMBL" id="OJD19324.1"/>
    </source>
</evidence>
<dbReference type="Pfam" id="PF23358">
    <property type="entry name" value="OST48_MD"/>
    <property type="match status" value="1"/>
</dbReference>
<dbReference type="OrthoDB" id="29105at2759"/>
<keyword evidence="4 8" id="KW-0812">Transmembrane</keyword>
<dbReference type="VEuPathDB" id="FungiDB:AJ78_00683"/>
<evidence type="ECO:0000256" key="6">
    <source>
        <dbReference type="ARBA" id="ARBA00022989"/>
    </source>
</evidence>
<evidence type="ECO:0000256" key="4">
    <source>
        <dbReference type="ARBA" id="ARBA00022692"/>
    </source>
</evidence>
<keyword evidence="5 8" id="KW-0256">Endoplasmic reticulum</keyword>
<dbReference type="STRING" id="1447872.A0A1J9QTX9"/>
<feature type="signal peptide" evidence="8">
    <location>
        <begin position="1"/>
        <end position="19"/>
    </location>
</feature>
<comment type="similarity">
    <text evidence="3 8">Belongs to the DDOST 48 kDa subunit family.</text>
</comment>
<evidence type="ECO:0000259" key="9">
    <source>
        <dbReference type="Pfam" id="PF03345"/>
    </source>
</evidence>
<dbReference type="Pfam" id="PF03345">
    <property type="entry name" value="OST48_N"/>
    <property type="match status" value="1"/>
</dbReference>
<comment type="subunit">
    <text evidence="8">Component of the oligosaccharyltransferase (OST) complex.</text>
</comment>
<dbReference type="EMBL" id="LGRN01000012">
    <property type="protein sequence ID" value="OJD19324.1"/>
    <property type="molecule type" value="Genomic_DNA"/>
</dbReference>
<comment type="caution">
    <text evidence="11">The sequence shown here is derived from an EMBL/GenBank/DDBJ whole genome shotgun (WGS) entry which is preliminary data.</text>
</comment>
<comment type="subcellular location">
    <subcellularLocation>
        <location evidence="8">Endoplasmic reticulum membrane</location>
        <topology evidence="8">Single-pass type I membrane protein</topology>
    </subcellularLocation>
    <subcellularLocation>
        <location evidence="1">Membrane</location>
        <topology evidence="1">Single-pass type I membrane protein</topology>
    </subcellularLocation>
</comment>
<evidence type="ECO:0000256" key="5">
    <source>
        <dbReference type="ARBA" id="ARBA00022824"/>
    </source>
</evidence>
<feature type="transmembrane region" description="Helical" evidence="8">
    <location>
        <begin position="433"/>
        <end position="455"/>
    </location>
</feature>
<evidence type="ECO:0000256" key="1">
    <source>
        <dbReference type="ARBA" id="ARBA00004479"/>
    </source>
</evidence>
<name>A0A1J9QTX9_9EURO</name>
<comment type="function">
    <text evidence="8">Subunit of the oligosaccharyl transferase (OST) complex that catalyzes the initial transfer of a defined glycan (Glc(3)Man(9)GlcNAc(2) in eukaryotes) from the lipid carrier dolichol-pyrophosphate to an asparagine residue within an Asn-X-Ser/Thr consensus motif in nascent polypeptide chains, the first step in protein N-glycosylation. N-glycosylation occurs cotranslationally and the complex associates with the Sec61 complex at the channel-forming translocon complex that mediates protein translocation across the endoplasmic reticulum (ER).</text>
</comment>
<sequence>MRWLLSLLLVGLWGTVIHALSSSGYRLLAILDDIAEKDLFSTFWKDLEGRGYSISFQTPKDEAVSLFKHGERAYDHIILFPSKSKGLGPALTPKIFLDFINSEGNLLVVLSGGSPVPSAVISLLLELEISLSPDRNAIVVDHFNYDTLSSPEQHDVLLLPRPQSLRPDIKSYFSGEGVIAFPKAAGQLLGAASPLLAPILRAPLTAYSYDTKEQEQMVEDSFAFGSQISLVSAMQARNSARLTVLGSVESLADKWFSASVQGLKDGKKMQTVNREFAKQVSAWTFKETGVVKVGKVQHYLSANGIAESAPSNESGVLNPSIYRIKNDVTYNIELSEYSYDHYIPFEPPEEDAVQLEFTMLSPFHRLSLKPVAKTTNSTIYSTSFTLPDQHGIFSFRVNYKRPFLTSVDVKEQVTVRHFAHDEWPRSWKITGGWVWIAGLWSVIGGFLIFVAVWLYSAPPGTEGSRSKKMQ</sequence>
<dbReference type="InterPro" id="IPR005013">
    <property type="entry name" value="DDOST_48_kDa_subunit"/>
</dbReference>
<keyword evidence="8" id="KW-0732">Signal</keyword>
<organism evidence="11 12">
    <name type="scientific">Emergomyces pasteurianus Ep9510</name>
    <dbReference type="NCBI Taxonomy" id="1447872"/>
    <lineage>
        <taxon>Eukaryota</taxon>
        <taxon>Fungi</taxon>
        <taxon>Dikarya</taxon>
        <taxon>Ascomycota</taxon>
        <taxon>Pezizomycotina</taxon>
        <taxon>Eurotiomycetes</taxon>
        <taxon>Eurotiomycetidae</taxon>
        <taxon>Onygenales</taxon>
        <taxon>Ajellomycetaceae</taxon>
        <taxon>Emergomyces</taxon>
    </lineage>
</organism>
<evidence type="ECO:0000256" key="2">
    <source>
        <dbReference type="ARBA" id="ARBA00004922"/>
    </source>
</evidence>
<accession>A0A1J9QTX9</accession>
<dbReference type="PANTHER" id="PTHR10830:SF0">
    <property type="entry name" value="DOLICHYL-DIPHOSPHOOLIGOSACCHARIDE--PROTEIN GLYCOSYLTRANSFERASE 48 KDA SUBUNIT"/>
    <property type="match status" value="1"/>
</dbReference>